<dbReference type="PROSITE" id="PS51331">
    <property type="entry name" value="THYX"/>
    <property type="match status" value="1"/>
</dbReference>
<dbReference type="RefSeq" id="WP_105914978.1">
    <property type="nucleotide sequence ID" value="NZ_NXGE01000001.1"/>
</dbReference>
<dbReference type="GO" id="GO:0050660">
    <property type="term" value="F:flavin adenine dinucleotide binding"/>
    <property type="evidence" value="ECO:0007669"/>
    <property type="project" value="InterPro"/>
</dbReference>
<gene>
    <name evidence="1" type="ORF">CJ673_04005</name>
</gene>
<dbReference type="CDD" id="cd20175">
    <property type="entry name" value="ThyX"/>
    <property type="match status" value="1"/>
</dbReference>
<reference evidence="1 2" key="1">
    <citation type="submission" date="2017-09" db="EMBL/GenBank/DDBJ databases">
        <title>Reassesment of A. cryaerophilus.</title>
        <authorList>
            <person name="Perez-Cataluna A."/>
            <person name="Collado L."/>
            <person name="Salgado O."/>
            <person name="Lefinanco V."/>
            <person name="Figueras M.J."/>
        </authorList>
    </citation>
    <scope>NUCLEOTIDE SEQUENCE [LARGE SCALE GENOMIC DNA]</scope>
    <source>
        <strain evidence="1 2">LMG 10210</strain>
    </source>
</reference>
<dbReference type="PANTHER" id="PTHR34934">
    <property type="entry name" value="FLAVIN-DEPENDENT THYMIDYLATE SYNTHASE"/>
    <property type="match status" value="1"/>
</dbReference>
<name>A0A2S9TB39_9BACT</name>
<dbReference type="GO" id="GO:0070402">
    <property type="term" value="F:NADPH binding"/>
    <property type="evidence" value="ECO:0007669"/>
    <property type="project" value="TreeGrafter"/>
</dbReference>
<dbReference type="GO" id="GO:0006231">
    <property type="term" value="P:dTMP biosynthetic process"/>
    <property type="evidence" value="ECO:0007669"/>
    <property type="project" value="InterPro"/>
</dbReference>
<organism evidence="1 2">
    <name type="scientific">Aliarcobacter cryaerophilus</name>
    <dbReference type="NCBI Taxonomy" id="28198"/>
    <lineage>
        <taxon>Bacteria</taxon>
        <taxon>Pseudomonadati</taxon>
        <taxon>Campylobacterota</taxon>
        <taxon>Epsilonproteobacteria</taxon>
        <taxon>Campylobacterales</taxon>
        <taxon>Arcobacteraceae</taxon>
        <taxon>Aliarcobacter</taxon>
    </lineage>
</organism>
<dbReference type="EMBL" id="NXGE01000001">
    <property type="protein sequence ID" value="PRM96048.1"/>
    <property type="molecule type" value="Genomic_DNA"/>
</dbReference>
<dbReference type="SUPFAM" id="SSF69796">
    <property type="entry name" value="Thymidylate synthase-complementing protein Thy1"/>
    <property type="match status" value="1"/>
</dbReference>
<dbReference type="STRING" id="28198.GCA_001572855_01787"/>
<comment type="caution">
    <text evidence="1">The sequence shown here is derived from an EMBL/GenBank/DDBJ whole genome shotgun (WGS) entry which is preliminary data.</text>
</comment>
<dbReference type="Proteomes" id="UP000238281">
    <property type="component" value="Unassembled WGS sequence"/>
</dbReference>
<evidence type="ECO:0000313" key="1">
    <source>
        <dbReference type="EMBL" id="PRM96048.1"/>
    </source>
</evidence>
<dbReference type="Pfam" id="PF02511">
    <property type="entry name" value="Thy1"/>
    <property type="match status" value="1"/>
</dbReference>
<proteinExistence type="predicted"/>
<dbReference type="InterPro" id="IPR036098">
    <property type="entry name" value="Thymidylate_synthase_ThyX_sf"/>
</dbReference>
<dbReference type="Gene3D" id="3.30.1360.170">
    <property type="match status" value="1"/>
</dbReference>
<dbReference type="InterPro" id="IPR003669">
    <property type="entry name" value="Thymidylate_synthase_ThyX"/>
</dbReference>
<accession>A0A2S9TB39</accession>
<evidence type="ECO:0000313" key="2">
    <source>
        <dbReference type="Proteomes" id="UP000238281"/>
    </source>
</evidence>
<dbReference type="GO" id="GO:0050797">
    <property type="term" value="F:thymidylate synthase (FAD) activity"/>
    <property type="evidence" value="ECO:0007669"/>
    <property type="project" value="InterPro"/>
</dbReference>
<dbReference type="PANTHER" id="PTHR34934:SF1">
    <property type="entry name" value="FLAVIN-DEPENDENT THYMIDYLATE SYNTHASE"/>
    <property type="match status" value="1"/>
</dbReference>
<protein>
    <submittedName>
        <fullName evidence="1">Thymidylate synthase</fullName>
    </submittedName>
</protein>
<dbReference type="AlphaFoldDB" id="A0A2S9TB39"/>
<sequence>MIEKINEKQNILNDNIGFVENWDFSKANLNEENRILAITQVASICYQNPKALGSESLYNRLMAESMGLPSSSFEFVPVLLDYENPNHQEILKLEYSNCKKFGEILDDRYLLTNYRALVYDFENDKDKFSFDIRTIFNTQEECKIIKEYFKVFLFKVDFPTRSQMVRHRISWQELSRRYVSAKRVPFEFYVSDKLKENQKVKDLIKQSEDLYFELLENGVKPQEARRVIPQMGYTQIWGAFMPKQLDNYFKLRLDEHAQWEIRQTAIAMQDLLR</sequence>
<dbReference type="GO" id="GO:0004799">
    <property type="term" value="F:thymidylate synthase activity"/>
    <property type="evidence" value="ECO:0007669"/>
    <property type="project" value="TreeGrafter"/>
</dbReference>